<keyword evidence="2" id="KW-0698">rRNA processing</keyword>
<feature type="domain" description="Methyltransferase small" evidence="6">
    <location>
        <begin position="167"/>
        <end position="338"/>
    </location>
</feature>
<keyword evidence="5" id="KW-0949">S-adenosyl-L-methionine</keyword>
<dbReference type="Pfam" id="PF08468">
    <property type="entry name" value="MTS_N"/>
    <property type="match status" value="1"/>
</dbReference>
<evidence type="ECO:0000259" key="6">
    <source>
        <dbReference type="Pfam" id="PF05175"/>
    </source>
</evidence>
<evidence type="ECO:0000259" key="7">
    <source>
        <dbReference type="Pfam" id="PF08468"/>
    </source>
</evidence>
<dbReference type="InterPro" id="IPR013675">
    <property type="entry name" value="Mtase_sm_N"/>
</dbReference>
<keyword evidence="4 8" id="KW-0808">Transferase</keyword>
<dbReference type="InterPro" id="IPR029063">
    <property type="entry name" value="SAM-dependent_MTases_sf"/>
</dbReference>
<dbReference type="CDD" id="cd02440">
    <property type="entry name" value="AdoMet_MTases"/>
    <property type="match status" value="1"/>
</dbReference>
<dbReference type="GO" id="GO:0008990">
    <property type="term" value="F:rRNA (guanine-N2-)-methyltransferase activity"/>
    <property type="evidence" value="ECO:0007669"/>
    <property type="project" value="InterPro"/>
</dbReference>
<evidence type="ECO:0000313" key="8">
    <source>
        <dbReference type="EMBL" id="PZO81536.1"/>
    </source>
</evidence>
<protein>
    <submittedName>
        <fullName evidence="8">16S rRNA methyltransferase</fullName>
    </submittedName>
</protein>
<keyword evidence="1" id="KW-0963">Cytoplasm</keyword>
<comment type="caution">
    <text evidence="8">The sequence shown here is derived from an EMBL/GenBank/DDBJ whole genome shotgun (WGS) entry which is preliminary data.</text>
</comment>
<dbReference type="PANTHER" id="PTHR47816">
    <property type="entry name" value="RIBOSOMAL RNA SMALL SUBUNIT METHYLTRANSFERASE C"/>
    <property type="match status" value="1"/>
</dbReference>
<gene>
    <name evidence="8" type="ORF">DI626_10780</name>
</gene>
<accession>A0A2W4ZIL2</accession>
<proteinExistence type="predicted"/>
<evidence type="ECO:0000256" key="5">
    <source>
        <dbReference type="ARBA" id="ARBA00022691"/>
    </source>
</evidence>
<organism evidence="8 9">
    <name type="scientific">Micavibrio aeruginosavorus</name>
    <dbReference type="NCBI Taxonomy" id="349221"/>
    <lineage>
        <taxon>Bacteria</taxon>
        <taxon>Pseudomonadati</taxon>
        <taxon>Bdellovibrionota</taxon>
        <taxon>Bdellovibrionia</taxon>
        <taxon>Bdellovibrionales</taxon>
        <taxon>Pseudobdellovibrionaceae</taxon>
        <taxon>Micavibrio</taxon>
    </lineage>
</organism>
<dbReference type="Proteomes" id="UP000249557">
    <property type="component" value="Unassembled WGS sequence"/>
</dbReference>
<evidence type="ECO:0000256" key="3">
    <source>
        <dbReference type="ARBA" id="ARBA00022603"/>
    </source>
</evidence>
<evidence type="ECO:0000256" key="2">
    <source>
        <dbReference type="ARBA" id="ARBA00022552"/>
    </source>
</evidence>
<dbReference type="SUPFAM" id="SSF53335">
    <property type="entry name" value="S-adenosyl-L-methionine-dependent methyltransferases"/>
    <property type="match status" value="1"/>
</dbReference>
<reference evidence="8 9" key="1">
    <citation type="submission" date="2017-08" db="EMBL/GenBank/DDBJ databases">
        <title>Infants hospitalized years apart are colonized by the same room-sourced microbial strains.</title>
        <authorList>
            <person name="Brooks B."/>
            <person name="Olm M.R."/>
            <person name="Firek B.A."/>
            <person name="Baker R."/>
            <person name="Thomas B.C."/>
            <person name="Morowitz M.J."/>
            <person name="Banfield J.F."/>
        </authorList>
    </citation>
    <scope>NUCLEOTIDE SEQUENCE [LARGE SCALE GENOMIC DNA]</scope>
    <source>
        <strain evidence="8">S2_018_000_R2_104</strain>
    </source>
</reference>
<dbReference type="PANTHER" id="PTHR47816:SF4">
    <property type="entry name" value="RIBOSOMAL RNA SMALL SUBUNIT METHYLTRANSFERASE C"/>
    <property type="match status" value="1"/>
</dbReference>
<dbReference type="Pfam" id="PF05175">
    <property type="entry name" value="MTS"/>
    <property type="match status" value="1"/>
</dbReference>
<evidence type="ECO:0000313" key="9">
    <source>
        <dbReference type="Proteomes" id="UP000249557"/>
    </source>
</evidence>
<evidence type="ECO:0000256" key="4">
    <source>
        <dbReference type="ARBA" id="ARBA00022679"/>
    </source>
</evidence>
<dbReference type="PROSITE" id="PS00092">
    <property type="entry name" value="N6_MTASE"/>
    <property type="match status" value="1"/>
</dbReference>
<dbReference type="InterPro" id="IPR007848">
    <property type="entry name" value="Small_mtfrase_dom"/>
</dbReference>
<evidence type="ECO:0000256" key="1">
    <source>
        <dbReference type="ARBA" id="ARBA00022490"/>
    </source>
</evidence>
<name>A0A2W4ZIL2_9BACT</name>
<dbReference type="GO" id="GO:0003676">
    <property type="term" value="F:nucleic acid binding"/>
    <property type="evidence" value="ECO:0007669"/>
    <property type="project" value="InterPro"/>
</dbReference>
<dbReference type="AlphaFoldDB" id="A0A2W4ZIL2"/>
<dbReference type="Gene3D" id="3.40.50.150">
    <property type="entry name" value="Vaccinia Virus protein VP39"/>
    <property type="match status" value="2"/>
</dbReference>
<dbReference type="InterPro" id="IPR002052">
    <property type="entry name" value="DNA_methylase_N6_adenine_CS"/>
</dbReference>
<dbReference type="InterPro" id="IPR046977">
    <property type="entry name" value="RsmC/RlmG"/>
</dbReference>
<keyword evidence="3 8" id="KW-0489">Methyltransferase</keyword>
<sequence length="342" mass="37586">MDAAIETLFLPLKNGDVPAGARTLFIGASAHPYLKELKNVDIWQPFKPLADTLGGYDVRTLENIPAERVYDLVLVNVPKQGEEARYWLACGLRCLNPGGTILIAAANDAGGGRIQKWLKDLEVETDSLSKNKARAVWGRRPENKPKLLEQWIDEGSYALLQSGDGEEFVTQPGVFGWSKIDIGSGLLAEQFDNPKLKGRGADFGAGIGYLSRELLIDENAVKELHLMEADARALVCARENMKGYEGDCTLAYHWTDLTKLQPQIRGGLDFIIMNPPFHTGAKTDIGIGKDFIQTAARTLRKGGTLLMVANRQLPYEAALSSLYSTVRVVVERDGFKVIEAVV</sequence>
<dbReference type="EMBL" id="QFNK01000300">
    <property type="protein sequence ID" value="PZO81536.1"/>
    <property type="molecule type" value="Genomic_DNA"/>
</dbReference>
<feature type="domain" description="Methyltransferase small N-terminal" evidence="7">
    <location>
        <begin position="20"/>
        <end position="152"/>
    </location>
</feature>